<sequence>MANIFRIFKTENETHTTDKRRRITRRYVCDGRFHYYQLLVEILNDSGEVVLPIDERRVELGACNNMCFLTLGYLPEKAEMKFLSISLIDPVFNKKS</sequence>
<proteinExistence type="predicted"/>
<gene>
    <name evidence="1" type="ORF">A2373_02770</name>
</gene>
<dbReference type="STRING" id="1798697.A2373_02770"/>
<evidence type="ECO:0000313" key="1">
    <source>
        <dbReference type="EMBL" id="OGH84135.1"/>
    </source>
</evidence>
<evidence type="ECO:0000313" key="2">
    <source>
        <dbReference type="Proteomes" id="UP000176300"/>
    </source>
</evidence>
<protein>
    <submittedName>
        <fullName evidence="1">Uncharacterized protein</fullName>
    </submittedName>
</protein>
<dbReference type="EMBL" id="MFQS01000001">
    <property type="protein sequence ID" value="OGH84135.1"/>
    <property type="molecule type" value="Genomic_DNA"/>
</dbReference>
<reference evidence="1 2" key="1">
    <citation type="journal article" date="2016" name="Nat. Commun.">
        <title>Thousands of microbial genomes shed light on interconnected biogeochemical processes in an aquifer system.</title>
        <authorList>
            <person name="Anantharaman K."/>
            <person name="Brown C.T."/>
            <person name="Hug L.A."/>
            <person name="Sharon I."/>
            <person name="Castelle C.J."/>
            <person name="Probst A.J."/>
            <person name="Thomas B.C."/>
            <person name="Singh A."/>
            <person name="Wilkins M.J."/>
            <person name="Karaoz U."/>
            <person name="Brodie E.L."/>
            <person name="Williams K.H."/>
            <person name="Hubbard S.S."/>
            <person name="Banfield J.F."/>
        </authorList>
    </citation>
    <scope>NUCLEOTIDE SEQUENCE [LARGE SCALE GENOMIC DNA]</scope>
</reference>
<dbReference type="AlphaFoldDB" id="A0A1F6NJX5"/>
<organism evidence="1 2">
    <name type="scientific">Candidatus Magasanikbacteria bacterium RIFOXYB1_FULL_40_15</name>
    <dbReference type="NCBI Taxonomy" id="1798697"/>
    <lineage>
        <taxon>Bacteria</taxon>
        <taxon>Candidatus Magasanikiibacteriota</taxon>
    </lineage>
</organism>
<accession>A0A1F6NJX5</accession>
<dbReference type="Proteomes" id="UP000176300">
    <property type="component" value="Unassembled WGS sequence"/>
</dbReference>
<comment type="caution">
    <text evidence="1">The sequence shown here is derived from an EMBL/GenBank/DDBJ whole genome shotgun (WGS) entry which is preliminary data.</text>
</comment>
<name>A0A1F6NJX5_9BACT</name>